<dbReference type="AlphaFoldDB" id="A0A7S0L751"/>
<sequence length="197" mass="21154">MLSAFDINNVDVNQIDAALLASIQCAVLSVAAPRVNRKDGSTALNDCSVEKLRRQLPGSMAQLNDKYWWCFPPKITFRVPTGGGELQIRVPTTGKESGCSWKSLSTVTTSVEAMAWDCCKSNGNAGVFAAELKLGGQPVSIRPDTSQATIQHLLVRIDGCAASNLEVATVDLGGIKIRSGACRYALGWLVDRLRKNS</sequence>
<protein>
    <submittedName>
        <fullName evidence="1">Uncharacterized protein</fullName>
    </submittedName>
</protein>
<reference evidence="1" key="1">
    <citation type="submission" date="2021-01" db="EMBL/GenBank/DDBJ databases">
        <authorList>
            <person name="Corre E."/>
            <person name="Pelletier E."/>
            <person name="Niang G."/>
            <person name="Scheremetjew M."/>
            <person name="Finn R."/>
            <person name="Kale V."/>
            <person name="Holt S."/>
            <person name="Cochrane G."/>
            <person name="Meng A."/>
            <person name="Brown T."/>
            <person name="Cohen L."/>
        </authorList>
    </citation>
    <scope>NUCLEOTIDE SEQUENCE</scope>
    <source>
        <strain evidence="1">PLY182g</strain>
    </source>
</reference>
<accession>A0A7S0L751</accession>
<dbReference type="EMBL" id="HBEY01015529">
    <property type="protein sequence ID" value="CAD8604167.1"/>
    <property type="molecule type" value="Transcribed_RNA"/>
</dbReference>
<name>A0A7S0L751_9EUKA</name>
<organism evidence="1">
    <name type="scientific">Coccolithus braarudii</name>
    <dbReference type="NCBI Taxonomy" id="221442"/>
    <lineage>
        <taxon>Eukaryota</taxon>
        <taxon>Haptista</taxon>
        <taxon>Haptophyta</taxon>
        <taxon>Prymnesiophyceae</taxon>
        <taxon>Coccolithales</taxon>
        <taxon>Coccolithaceae</taxon>
        <taxon>Coccolithus</taxon>
    </lineage>
</organism>
<evidence type="ECO:0000313" key="1">
    <source>
        <dbReference type="EMBL" id="CAD8604167.1"/>
    </source>
</evidence>
<gene>
    <name evidence="1" type="ORF">CPEL01642_LOCUS7502</name>
</gene>
<proteinExistence type="predicted"/>